<dbReference type="PANTHER" id="PTHR15898:SF13">
    <property type="entry name" value="BIFUNCTIONAL APOPTOSIS REGULATOR"/>
    <property type="match status" value="1"/>
</dbReference>
<dbReference type="InterPro" id="IPR001660">
    <property type="entry name" value="SAM"/>
</dbReference>
<dbReference type="PROSITE" id="PS50105">
    <property type="entry name" value="SAM_DOMAIN"/>
    <property type="match status" value="1"/>
</dbReference>
<dbReference type="SMART" id="SM00184">
    <property type="entry name" value="RING"/>
    <property type="match status" value="1"/>
</dbReference>
<dbReference type="Gene3D" id="1.10.150.50">
    <property type="entry name" value="Transcription Factor, Ets-1"/>
    <property type="match status" value="1"/>
</dbReference>
<evidence type="ECO:0000259" key="7">
    <source>
        <dbReference type="PROSITE" id="PS50105"/>
    </source>
</evidence>
<evidence type="ECO:0000256" key="5">
    <source>
        <dbReference type="SAM" id="Phobius"/>
    </source>
</evidence>
<feature type="domain" description="SAM" evidence="7">
    <location>
        <begin position="116"/>
        <end position="183"/>
    </location>
</feature>
<evidence type="ECO:0000256" key="4">
    <source>
        <dbReference type="PROSITE-ProRule" id="PRU00175"/>
    </source>
</evidence>
<keyword evidence="5" id="KW-1133">Transmembrane helix</keyword>
<dbReference type="InterPro" id="IPR027370">
    <property type="entry name" value="Znf-RING_euk"/>
</dbReference>
<dbReference type="SUPFAM" id="SSF57850">
    <property type="entry name" value="RING/U-box"/>
    <property type="match status" value="1"/>
</dbReference>
<keyword evidence="9" id="KW-1185">Reference proteome</keyword>
<keyword evidence="5" id="KW-0472">Membrane</keyword>
<dbReference type="SUPFAM" id="SSF47769">
    <property type="entry name" value="SAM/Pointed domain"/>
    <property type="match status" value="1"/>
</dbReference>
<keyword evidence="3" id="KW-0862">Zinc</keyword>
<evidence type="ECO:0000313" key="9">
    <source>
        <dbReference type="Proteomes" id="UP000324632"/>
    </source>
</evidence>
<dbReference type="GO" id="GO:0008270">
    <property type="term" value="F:zinc ion binding"/>
    <property type="evidence" value="ECO:0007669"/>
    <property type="project" value="UniProtKB-KW"/>
</dbReference>
<evidence type="ECO:0000256" key="1">
    <source>
        <dbReference type="ARBA" id="ARBA00022723"/>
    </source>
</evidence>
<dbReference type="InterPro" id="IPR001841">
    <property type="entry name" value="Znf_RING"/>
</dbReference>
<dbReference type="CDD" id="cd16497">
    <property type="entry name" value="RING-HC_BAR"/>
    <property type="match status" value="1"/>
</dbReference>
<dbReference type="PANTHER" id="PTHR15898">
    <property type="entry name" value="BIFUNCTIONAL APOPTOSIS REGULATOR"/>
    <property type="match status" value="1"/>
</dbReference>
<accession>A0A5A9PKA2</accession>
<proteinExistence type="predicted"/>
<dbReference type="InterPro" id="IPR013083">
    <property type="entry name" value="Znf_RING/FYVE/PHD"/>
</dbReference>
<sequence length="380" mass="44389">MGDVHITVDSDVSVSEGLSSVQFSCHCCYDLLIDPTTLTCGHTYCRHCLAMWWSSSGRLECPECRERWKGFPKVNILLRDAVEKMFPVDVNRRRLDVQADPQICQNLSVSKPVSRWSVDDVTLWVEQLGDWTKQYRKTFRQEQISGRLLSVLGAEDLSADPFGIHDPLHRRAFLQEIRNIKLVKAPGNLWEYKAVNLGKSVFLLIGLRDSPRLTLLYLYLFDYEDTLLPFIHTSSRSHSASVTSNQTQHDWLSWRQWAELLAMYSLLPYQLLADYAWEWMSVHYWTSRIVILNAVSLSLLEMCCVWRLCSRGEIMTLPNRIWLHVKMIMSQWFVFVLLWPLIPHFICNFVFYVELYLNPICNIVMLGKILLYSDMTHLNI</sequence>
<organism evidence="8 9">
    <name type="scientific">Triplophysa tibetana</name>
    <dbReference type="NCBI Taxonomy" id="1572043"/>
    <lineage>
        <taxon>Eukaryota</taxon>
        <taxon>Metazoa</taxon>
        <taxon>Chordata</taxon>
        <taxon>Craniata</taxon>
        <taxon>Vertebrata</taxon>
        <taxon>Euteleostomi</taxon>
        <taxon>Actinopterygii</taxon>
        <taxon>Neopterygii</taxon>
        <taxon>Teleostei</taxon>
        <taxon>Ostariophysi</taxon>
        <taxon>Cypriniformes</taxon>
        <taxon>Nemacheilidae</taxon>
        <taxon>Triplophysa</taxon>
    </lineage>
</organism>
<dbReference type="InterPro" id="IPR017907">
    <property type="entry name" value="Znf_RING_CS"/>
</dbReference>
<dbReference type="Pfam" id="PF07647">
    <property type="entry name" value="SAM_2"/>
    <property type="match status" value="1"/>
</dbReference>
<name>A0A5A9PKA2_9TELE</name>
<dbReference type="Pfam" id="PF13445">
    <property type="entry name" value="zf-RING_UBOX"/>
    <property type="match status" value="1"/>
</dbReference>
<dbReference type="GO" id="GO:0005634">
    <property type="term" value="C:nucleus"/>
    <property type="evidence" value="ECO:0007669"/>
    <property type="project" value="TreeGrafter"/>
</dbReference>
<dbReference type="PROSITE" id="PS50089">
    <property type="entry name" value="ZF_RING_2"/>
    <property type="match status" value="1"/>
</dbReference>
<dbReference type="EMBL" id="SOYY01000004">
    <property type="protein sequence ID" value="KAA0721651.1"/>
    <property type="molecule type" value="Genomic_DNA"/>
</dbReference>
<dbReference type="InterPro" id="IPR013761">
    <property type="entry name" value="SAM/pointed_sf"/>
</dbReference>
<evidence type="ECO:0000313" key="8">
    <source>
        <dbReference type="EMBL" id="KAA0721651.1"/>
    </source>
</evidence>
<dbReference type="Proteomes" id="UP000324632">
    <property type="component" value="Chromosome 4"/>
</dbReference>
<dbReference type="AlphaFoldDB" id="A0A5A9PKA2"/>
<keyword evidence="5" id="KW-0812">Transmembrane</keyword>
<reference evidence="8 9" key="1">
    <citation type="journal article" date="2019" name="Mol. Ecol. Resour.">
        <title>Chromosome-level genome assembly of Triplophysa tibetana, a fish adapted to the harsh high-altitude environment of the Tibetan Plateau.</title>
        <authorList>
            <person name="Yang X."/>
            <person name="Liu H."/>
            <person name="Ma Z."/>
            <person name="Zou Y."/>
            <person name="Zou M."/>
            <person name="Mao Y."/>
            <person name="Li X."/>
            <person name="Wang H."/>
            <person name="Chen T."/>
            <person name="Wang W."/>
            <person name="Yang R."/>
        </authorList>
    </citation>
    <scope>NUCLEOTIDE SEQUENCE [LARGE SCALE GENOMIC DNA]</scope>
    <source>
        <strain evidence="8">TTIB1903HZAU</strain>
        <tissue evidence="8">Muscle</tissue>
    </source>
</reference>
<keyword evidence="1" id="KW-0479">Metal-binding</keyword>
<protein>
    <submittedName>
        <fullName evidence="8">Bifunctional apoptosis regulator RING finger protein 47</fullName>
    </submittedName>
</protein>
<dbReference type="GO" id="GO:0043161">
    <property type="term" value="P:proteasome-mediated ubiquitin-dependent protein catabolic process"/>
    <property type="evidence" value="ECO:0007669"/>
    <property type="project" value="TreeGrafter"/>
</dbReference>
<feature type="domain" description="RING-type" evidence="6">
    <location>
        <begin position="25"/>
        <end position="65"/>
    </location>
</feature>
<keyword evidence="2 4" id="KW-0863">Zinc-finger</keyword>
<dbReference type="GO" id="GO:0061630">
    <property type="term" value="F:ubiquitin protein ligase activity"/>
    <property type="evidence" value="ECO:0007669"/>
    <property type="project" value="TreeGrafter"/>
</dbReference>
<dbReference type="PROSITE" id="PS00518">
    <property type="entry name" value="ZF_RING_1"/>
    <property type="match status" value="1"/>
</dbReference>
<gene>
    <name evidence="8" type="ORF">E1301_Tti022714</name>
</gene>
<evidence type="ECO:0000256" key="2">
    <source>
        <dbReference type="ARBA" id="ARBA00022771"/>
    </source>
</evidence>
<dbReference type="SMART" id="SM00454">
    <property type="entry name" value="SAM"/>
    <property type="match status" value="1"/>
</dbReference>
<comment type="caution">
    <text evidence="8">The sequence shown here is derived from an EMBL/GenBank/DDBJ whole genome shotgun (WGS) entry which is preliminary data.</text>
</comment>
<dbReference type="Gene3D" id="3.30.40.10">
    <property type="entry name" value="Zinc/RING finger domain, C3HC4 (zinc finger)"/>
    <property type="match status" value="1"/>
</dbReference>
<feature type="transmembrane region" description="Helical" evidence="5">
    <location>
        <begin position="321"/>
        <end position="343"/>
    </location>
</feature>
<evidence type="ECO:0000256" key="3">
    <source>
        <dbReference type="ARBA" id="ARBA00022833"/>
    </source>
</evidence>
<evidence type="ECO:0000259" key="6">
    <source>
        <dbReference type="PROSITE" id="PS50089"/>
    </source>
</evidence>